<name>A0A9W4WPA5_9GLOM</name>
<proteinExistence type="predicted"/>
<dbReference type="OrthoDB" id="2312443at2759"/>
<reference evidence="1" key="1">
    <citation type="submission" date="2022-08" db="EMBL/GenBank/DDBJ databases">
        <authorList>
            <person name="Kallberg Y."/>
            <person name="Tangrot J."/>
            <person name="Rosling A."/>
        </authorList>
    </citation>
    <scope>NUCLEOTIDE SEQUENCE</scope>
    <source>
        <strain evidence="1">Wild A</strain>
    </source>
</reference>
<protein>
    <submittedName>
        <fullName evidence="1">19292_t:CDS:1</fullName>
    </submittedName>
</protein>
<dbReference type="AlphaFoldDB" id="A0A9W4WPA5"/>
<gene>
    <name evidence="1" type="ORF">FWILDA_LOCUS7788</name>
</gene>
<dbReference type="EMBL" id="CAMKVN010001566">
    <property type="protein sequence ID" value="CAI2176844.1"/>
    <property type="molecule type" value="Genomic_DNA"/>
</dbReference>
<accession>A0A9W4WPA5</accession>
<dbReference type="Proteomes" id="UP001153678">
    <property type="component" value="Unassembled WGS sequence"/>
</dbReference>
<evidence type="ECO:0000313" key="1">
    <source>
        <dbReference type="EMBL" id="CAI2176844.1"/>
    </source>
</evidence>
<organism evidence="1 2">
    <name type="scientific">Funneliformis geosporum</name>
    <dbReference type="NCBI Taxonomy" id="1117311"/>
    <lineage>
        <taxon>Eukaryota</taxon>
        <taxon>Fungi</taxon>
        <taxon>Fungi incertae sedis</taxon>
        <taxon>Mucoromycota</taxon>
        <taxon>Glomeromycotina</taxon>
        <taxon>Glomeromycetes</taxon>
        <taxon>Glomerales</taxon>
        <taxon>Glomeraceae</taxon>
        <taxon>Funneliformis</taxon>
    </lineage>
</organism>
<sequence>MTINMQRTTFDPNFSIFNKKFVPVISDRFLDMEPLEGDQFWPKQHKSSNKLKKIVCKSLKSLKRKIFRKQKEIAAVKENKSSDITSFTSDEDIIEIDEIDEIIDIYSSFSHFRNIGRI</sequence>
<evidence type="ECO:0000313" key="2">
    <source>
        <dbReference type="Proteomes" id="UP001153678"/>
    </source>
</evidence>
<keyword evidence="2" id="KW-1185">Reference proteome</keyword>
<comment type="caution">
    <text evidence="1">The sequence shown here is derived from an EMBL/GenBank/DDBJ whole genome shotgun (WGS) entry which is preliminary data.</text>
</comment>